<gene>
    <name evidence="1" type="ORF">BXYJ_LOCUS5229</name>
</gene>
<dbReference type="WBParaSite" id="BXY_1578800.1">
    <property type="protein sequence ID" value="BXY_1578800.1"/>
    <property type="gene ID" value="BXY_1578800"/>
</dbReference>
<evidence type="ECO:0000313" key="4">
    <source>
        <dbReference type="Proteomes" id="UP000659654"/>
    </source>
</evidence>
<dbReference type="EMBL" id="CAJFDI010000002">
    <property type="protein sequence ID" value="CAD5217836.1"/>
    <property type="molecule type" value="Genomic_DNA"/>
</dbReference>
<sequence length="91" mass="10441">MISLVIETSSSSIVLITEAVRLWTPIKYQLEALNVHIEECLVNPDIVESIRLNRRKIYVIERRHTPRLAHLVAEAELPTWDVGTIILLNTL</sequence>
<evidence type="ECO:0000313" key="2">
    <source>
        <dbReference type="EMBL" id="CAG9101756.1"/>
    </source>
</evidence>
<name>A0A1I7SRX1_BURXY</name>
<dbReference type="Proteomes" id="UP000095284">
    <property type="component" value="Unplaced"/>
</dbReference>
<dbReference type="Proteomes" id="UP000582659">
    <property type="component" value="Unassembled WGS sequence"/>
</dbReference>
<evidence type="ECO:0000313" key="1">
    <source>
        <dbReference type="EMBL" id="CAD5217836.1"/>
    </source>
</evidence>
<organism evidence="3 5">
    <name type="scientific">Bursaphelenchus xylophilus</name>
    <name type="common">Pinewood nematode worm</name>
    <name type="synonym">Aphelenchoides xylophilus</name>
    <dbReference type="NCBI Taxonomy" id="6326"/>
    <lineage>
        <taxon>Eukaryota</taxon>
        <taxon>Metazoa</taxon>
        <taxon>Ecdysozoa</taxon>
        <taxon>Nematoda</taxon>
        <taxon>Chromadorea</taxon>
        <taxon>Rhabditida</taxon>
        <taxon>Tylenchina</taxon>
        <taxon>Tylenchomorpha</taxon>
        <taxon>Aphelenchoidea</taxon>
        <taxon>Aphelenchoididae</taxon>
        <taxon>Bursaphelenchus</taxon>
    </lineage>
</organism>
<evidence type="ECO:0000313" key="3">
    <source>
        <dbReference type="Proteomes" id="UP000095284"/>
    </source>
</evidence>
<dbReference type="EMBL" id="CAJFCV020000002">
    <property type="protein sequence ID" value="CAG9101756.1"/>
    <property type="molecule type" value="Genomic_DNA"/>
</dbReference>
<accession>A0A1I7SRX1</accession>
<reference evidence="5" key="1">
    <citation type="submission" date="2016-11" db="UniProtKB">
        <authorList>
            <consortium name="WormBaseParasite"/>
        </authorList>
    </citation>
    <scope>IDENTIFICATION</scope>
</reference>
<dbReference type="Proteomes" id="UP000659654">
    <property type="component" value="Unassembled WGS sequence"/>
</dbReference>
<dbReference type="AlphaFoldDB" id="A0A1I7SRX1"/>
<keyword evidence="4" id="KW-1185">Reference proteome</keyword>
<protein>
    <submittedName>
        <fullName evidence="1">(pine wood nematode) hypothetical protein</fullName>
    </submittedName>
</protein>
<reference evidence="2" key="2">
    <citation type="submission" date="2020-08" db="EMBL/GenBank/DDBJ databases">
        <authorList>
            <person name="Kikuchi T."/>
        </authorList>
    </citation>
    <scope>NUCLEOTIDE SEQUENCE</scope>
    <source>
        <strain evidence="1">Ka4C1</strain>
    </source>
</reference>
<proteinExistence type="predicted"/>
<evidence type="ECO:0000313" key="5">
    <source>
        <dbReference type="WBParaSite" id="BXY_1578800.1"/>
    </source>
</evidence>